<comment type="cofactor">
    <cofactor evidence="1">
        <name>FAD</name>
        <dbReference type="ChEBI" id="CHEBI:57692"/>
    </cofactor>
</comment>
<dbReference type="SUPFAM" id="SSF52343">
    <property type="entry name" value="Ferredoxin reductase-like, C-terminal NADP-linked domain"/>
    <property type="match status" value="1"/>
</dbReference>
<dbReference type="InterPro" id="IPR036010">
    <property type="entry name" value="2Fe-2S_ferredoxin-like_sf"/>
</dbReference>
<dbReference type="Gene3D" id="2.40.30.10">
    <property type="entry name" value="Translation factors"/>
    <property type="match status" value="1"/>
</dbReference>
<dbReference type="EMBL" id="RKLP01000011">
    <property type="protein sequence ID" value="RVW07784.1"/>
    <property type="molecule type" value="Genomic_DNA"/>
</dbReference>
<dbReference type="InterPro" id="IPR017927">
    <property type="entry name" value="FAD-bd_FR_type"/>
</dbReference>
<organism evidence="6 7">
    <name type="scientific">Prescottella agglutinans</name>
    <dbReference type="NCBI Taxonomy" id="1644129"/>
    <lineage>
        <taxon>Bacteria</taxon>
        <taxon>Bacillati</taxon>
        <taxon>Actinomycetota</taxon>
        <taxon>Actinomycetes</taxon>
        <taxon>Mycobacteriales</taxon>
        <taxon>Nocardiaceae</taxon>
        <taxon>Prescottella</taxon>
    </lineage>
</organism>
<dbReference type="PROSITE" id="PS51384">
    <property type="entry name" value="FAD_FR"/>
    <property type="match status" value="1"/>
</dbReference>
<dbReference type="InterPro" id="IPR001709">
    <property type="entry name" value="Flavoprot_Pyr_Nucl_cyt_Rdtase"/>
</dbReference>
<dbReference type="InterPro" id="IPR001433">
    <property type="entry name" value="OxRdtase_FAD/NAD-bd"/>
</dbReference>
<dbReference type="Proteomes" id="UP000286208">
    <property type="component" value="Unassembled WGS sequence"/>
</dbReference>
<dbReference type="Gene3D" id="3.40.50.80">
    <property type="entry name" value="Nucleotide-binding domain of ferredoxin-NADP reductase (FNR) module"/>
    <property type="match status" value="1"/>
</dbReference>
<feature type="domain" description="2Fe-2S ferredoxin-type" evidence="4">
    <location>
        <begin position="17"/>
        <end position="111"/>
    </location>
</feature>
<dbReference type="InterPro" id="IPR017938">
    <property type="entry name" value="Riboflavin_synthase-like_b-brl"/>
</dbReference>
<name>A0A3S3ADP9_9NOCA</name>
<dbReference type="RefSeq" id="WP_127917906.1">
    <property type="nucleotide sequence ID" value="NZ_RKLP01000011.1"/>
</dbReference>
<dbReference type="PRINTS" id="PR00410">
    <property type="entry name" value="PHEHYDRXLASE"/>
</dbReference>
<dbReference type="Gene3D" id="3.10.20.30">
    <property type="match status" value="1"/>
</dbReference>
<dbReference type="GO" id="GO:0051537">
    <property type="term" value="F:2 iron, 2 sulfur cluster binding"/>
    <property type="evidence" value="ECO:0007669"/>
    <property type="project" value="UniProtKB-KW"/>
</dbReference>
<accession>A0A3S3ADP9</accession>
<keyword evidence="2" id="KW-0408">Iron</keyword>
<evidence type="ECO:0000259" key="4">
    <source>
        <dbReference type="PROSITE" id="PS51085"/>
    </source>
</evidence>
<dbReference type="OrthoDB" id="4307358at2"/>
<reference evidence="6 7" key="1">
    <citation type="submission" date="2018-11" db="EMBL/GenBank/DDBJ databases">
        <title>Rhodococcus spongicola sp. nov. and Rhodococcus xishaensis sp. nov. from marine sponges.</title>
        <authorList>
            <person name="Li L."/>
            <person name="Lin H.W."/>
        </authorList>
    </citation>
    <scope>NUCLEOTIDE SEQUENCE [LARGE SCALE GENOMIC DNA]</scope>
    <source>
        <strain evidence="6 7">CCTCC AB2014297</strain>
    </source>
</reference>
<dbReference type="InterPro" id="IPR039261">
    <property type="entry name" value="FNR_nucleotide-bd"/>
</dbReference>
<dbReference type="Pfam" id="PF00970">
    <property type="entry name" value="FAD_binding_6"/>
    <property type="match status" value="1"/>
</dbReference>
<dbReference type="InterPro" id="IPR006058">
    <property type="entry name" value="2Fe2S_fd_BS"/>
</dbReference>
<dbReference type="InterPro" id="IPR012675">
    <property type="entry name" value="Beta-grasp_dom_sf"/>
</dbReference>
<dbReference type="PANTHER" id="PTHR47354">
    <property type="entry name" value="NADH OXIDOREDUCTASE HCR"/>
    <property type="match status" value="1"/>
</dbReference>
<evidence type="ECO:0000256" key="3">
    <source>
        <dbReference type="ARBA" id="ARBA00023014"/>
    </source>
</evidence>
<dbReference type="InterPro" id="IPR050415">
    <property type="entry name" value="MRET"/>
</dbReference>
<feature type="domain" description="FAD-binding FR-type" evidence="5">
    <location>
        <begin position="117"/>
        <end position="218"/>
    </location>
</feature>
<dbReference type="PROSITE" id="PS00197">
    <property type="entry name" value="2FE2S_FER_1"/>
    <property type="match status" value="1"/>
</dbReference>
<evidence type="ECO:0000259" key="5">
    <source>
        <dbReference type="PROSITE" id="PS51384"/>
    </source>
</evidence>
<keyword evidence="7" id="KW-1185">Reference proteome</keyword>
<keyword evidence="2" id="KW-0479">Metal-binding</keyword>
<evidence type="ECO:0000256" key="1">
    <source>
        <dbReference type="ARBA" id="ARBA00001974"/>
    </source>
</evidence>
<protein>
    <submittedName>
        <fullName evidence="6">Ferredoxin</fullName>
    </submittedName>
</protein>
<dbReference type="InterPro" id="IPR001041">
    <property type="entry name" value="2Fe-2S_ferredoxin-type"/>
</dbReference>
<dbReference type="PANTHER" id="PTHR47354:SF5">
    <property type="entry name" value="PROTEIN RFBI"/>
    <property type="match status" value="1"/>
</dbReference>
<gene>
    <name evidence="6" type="ORF">EGT67_20345</name>
</gene>
<dbReference type="GO" id="GO:0016491">
    <property type="term" value="F:oxidoreductase activity"/>
    <property type="evidence" value="ECO:0007669"/>
    <property type="project" value="InterPro"/>
</dbReference>
<dbReference type="CDD" id="cd00207">
    <property type="entry name" value="fer2"/>
    <property type="match status" value="1"/>
</dbReference>
<dbReference type="SUPFAM" id="SSF63380">
    <property type="entry name" value="Riboflavin synthase domain-like"/>
    <property type="match status" value="1"/>
</dbReference>
<proteinExistence type="predicted"/>
<dbReference type="PRINTS" id="PR00371">
    <property type="entry name" value="FPNCR"/>
</dbReference>
<dbReference type="Pfam" id="PF00111">
    <property type="entry name" value="Fer2"/>
    <property type="match status" value="1"/>
</dbReference>
<keyword evidence="2" id="KW-0001">2Fe-2S</keyword>
<dbReference type="SUPFAM" id="SSF54292">
    <property type="entry name" value="2Fe-2S ferredoxin-like"/>
    <property type="match status" value="1"/>
</dbReference>
<keyword evidence="3" id="KW-0411">Iron-sulfur</keyword>
<dbReference type="AlphaFoldDB" id="A0A3S3ADP9"/>
<sequence>MSIAPIDAIPEYAVTTNDVHLKFTDGTKTISVPAGTTILEAANTAGVRLVSQCKVGTCGTCVGRVACGEVMMPEGRVYSLRQEEMAAGHRLLCQSHAFADSEVELDYPASMLDEYPVIVTTAKVAAVSWLGESVVELQLKLPKSVRFSFRAGQYVRMQVPGTDEWRSYSMASGERDRKKLSFTIRVLPSGAMSDYLRSSAAVGDHIEIEGPIGGFGLADDAGPTLMIAGGTGLAPMLSMLETLQTARDDHPIRLVFGCTRGADLFHLDELDARGSFMRNLAVRVVVDEPGDALAAIPDILVGNPVSVLTADDVAHPRTSAYLCGPPAMLQAAEQRLLELGMPAERIHAEQFLPS</sequence>
<dbReference type="InterPro" id="IPR008333">
    <property type="entry name" value="Cbr1-like_FAD-bd_dom"/>
</dbReference>
<evidence type="ECO:0000313" key="6">
    <source>
        <dbReference type="EMBL" id="RVW07784.1"/>
    </source>
</evidence>
<dbReference type="Pfam" id="PF00175">
    <property type="entry name" value="NAD_binding_1"/>
    <property type="match status" value="1"/>
</dbReference>
<comment type="caution">
    <text evidence="6">The sequence shown here is derived from an EMBL/GenBank/DDBJ whole genome shotgun (WGS) entry which is preliminary data.</text>
</comment>
<evidence type="ECO:0000256" key="2">
    <source>
        <dbReference type="ARBA" id="ARBA00022714"/>
    </source>
</evidence>
<evidence type="ECO:0000313" key="7">
    <source>
        <dbReference type="Proteomes" id="UP000286208"/>
    </source>
</evidence>
<dbReference type="PROSITE" id="PS51085">
    <property type="entry name" value="2FE2S_FER_2"/>
    <property type="match status" value="1"/>
</dbReference>